<comment type="caution">
    <text evidence="10">The sequence shown here is derived from an EMBL/GenBank/DDBJ whole genome shotgun (WGS) entry which is preliminary data.</text>
</comment>
<feature type="transmembrane region" description="Helical" evidence="8">
    <location>
        <begin position="151"/>
        <end position="184"/>
    </location>
</feature>
<dbReference type="InterPro" id="IPR050297">
    <property type="entry name" value="LipidA_mod_glycosyltrf_83"/>
</dbReference>
<dbReference type="Pfam" id="PF13231">
    <property type="entry name" value="PMT_2"/>
    <property type="match status" value="1"/>
</dbReference>
<evidence type="ECO:0000256" key="5">
    <source>
        <dbReference type="ARBA" id="ARBA00022692"/>
    </source>
</evidence>
<dbReference type="GO" id="GO:0005886">
    <property type="term" value="C:plasma membrane"/>
    <property type="evidence" value="ECO:0007669"/>
    <property type="project" value="UniProtKB-SubCell"/>
</dbReference>
<keyword evidence="5 8" id="KW-0812">Transmembrane</keyword>
<gene>
    <name evidence="10" type="ORF">A2966_02110</name>
</gene>
<organism evidence="10 11">
    <name type="scientific">Candidatus Roizmanbacteria bacterium RIFCSPLOWO2_01_FULL_41_22</name>
    <dbReference type="NCBI Taxonomy" id="1802067"/>
    <lineage>
        <taxon>Bacteria</taxon>
        <taxon>Candidatus Roizmaniibacteriota</taxon>
    </lineage>
</organism>
<feature type="domain" description="Glycosyltransferase RgtA/B/C/D-like" evidence="9">
    <location>
        <begin position="74"/>
        <end position="230"/>
    </location>
</feature>
<evidence type="ECO:0000256" key="8">
    <source>
        <dbReference type="SAM" id="Phobius"/>
    </source>
</evidence>
<protein>
    <recommendedName>
        <fullName evidence="9">Glycosyltransferase RgtA/B/C/D-like domain-containing protein</fullName>
    </recommendedName>
</protein>
<evidence type="ECO:0000313" key="11">
    <source>
        <dbReference type="Proteomes" id="UP000176480"/>
    </source>
</evidence>
<keyword evidence="7 8" id="KW-0472">Membrane</keyword>
<feature type="transmembrane region" description="Helical" evidence="8">
    <location>
        <begin position="329"/>
        <end position="346"/>
    </location>
</feature>
<reference evidence="10 11" key="1">
    <citation type="journal article" date="2016" name="Nat. Commun.">
        <title>Thousands of microbial genomes shed light on interconnected biogeochemical processes in an aquifer system.</title>
        <authorList>
            <person name="Anantharaman K."/>
            <person name="Brown C.T."/>
            <person name="Hug L.A."/>
            <person name="Sharon I."/>
            <person name="Castelle C.J."/>
            <person name="Probst A.J."/>
            <person name="Thomas B.C."/>
            <person name="Singh A."/>
            <person name="Wilkins M.J."/>
            <person name="Karaoz U."/>
            <person name="Brodie E.L."/>
            <person name="Williams K.H."/>
            <person name="Hubbard S.S."/>
            <person name="Banfield J.F."/>
        </authorList>
    </citation>
    <scope>NUCLEOTIDE SEQUENCE [LARGE SCALE GENOMIC DNA]</scope>
</reference>
<name>A0A1F7JAJ7_9BACT</name>
<evidence type="ECO:0000256" key="6">
    <source>
        <dbReference type="ARBA" id="ARBA00022989"/>
    </source>
</evidence>
<dbReference type="EMBL" id="MGAR01000004">
    <property type="protein sequence ID" value="OGK52615.1"/>
    <property type="molecule type" value="Genomic_DNA"/>
</dbReference>
<evidence type="ECO:0000259" key="9">
    <source>
        <dbReference type="Pfam" id="PF13231"/>
    </source>
</evidence>
<dbReference type="STRING" id="1802067.A2966_02110"/>
<dbReference type="InterPro" id="IPR038731">
    <property type="entry name" value="RgtA/B/C-like"/>
</dbReference>
<sequence>MFDYQVVIHFLKNRFQKRDLVYLGLLILAFFLTRLINIDKFPIFVDEGIYIRWAKTAWHDAAWRFISLTDGRQPLQTWATIPFLKLFPDNLLLGGRLFSVFTGFLSLIGLYGLMFYIIDKKAAYIAGIFYIFTPFFLFYDRLALVDSAVNAGFVWIFMFSVILVGQLRLDVALIFGIISGFALLTKSSDRMFVMLSALAPILTFSKNLKKTISNAVNFYILFTITLILTLLMYNIQRLSPYFHYVAVKNTTFVMTFGDFLQNPFAVFWSNLKLVPLYVFWEMGWFTVIFSALGGYLLYRQNKRLFLYIALWLALPYLAISLFARVIFPRYLIFFATLFLILATYFFSQLKIERLRKVSFIFLFATFLFFDFAIIFQPTKISLPPVDRGQYIEGISAVWGAQDLVKYVQQKSQEKPVIMLAEGDFGLVADVLSVFIKPEDKINLVGLWPLTEKDIFAHQKDIKDHYVYIVFSHREEFPSDWPVKLVKKYTKPVGDKVLYLFELLPKKE</sequence>
<feature type="transmembrane region" description="Helical" evidence="8">
    <location>
        <begin position="20"/>
        <end position="38"/>
    </location>
</feature>
<keyword evidence="3" id="KW-0328">Glycosyltransferase</keyword>
<evidence type="ECO:0000256" key="7">
    <source>
        <dbReference type="ARBA" id="ARBA00023136"/>
    </source>
</evidence>
<keyword evidence="2" id="KW-1003">Cell membrane</keyword>
<keyword evidence="4" id="KW-0808">Transferase</keyword>
<dbReference type="GO" id="GO:0016763">
    <property type="term" value="F:pentosyltransferase activity"/>
    <property type="evidence" value="ECO:0007669"/>
    <property type="project" value="TreeGrafter"/>
</dbReference>
<comment type="subcellular location">
    <subcellularLocation>
        <location evidence="1">Cell membrane</location>
        <topology evidence="1">Multi-pass membrane protein</topology>
    </subcellularLocation>
</comment>
<dbReference type="GO" id="GO:0009103">
    <property type="term" value="P:lipopolysaccharide biosynthetic process"/>
    <property type="evidence" value="ECO:0007669"/>
    <property type="project" value="UniProtKB-ARBA"/>
</dbReference>
<feature type="transmembrane region" description="Helical" evidence="8">
    <location>
        <begin position="216"/>
        <end position="235"/>
    </location>
</feature>
<proteinExistence type="predicted"/>
<dbReference type="Proteomes" id="UP000176480">
    <property type="component" value="Unassembled WGS sequence"/>
</dbReference>
<feature type="transmembrane region" description="Helical" evidence="8">
    <location>
        <begin position="277"/>
        <end position="297"/>
    </location>
</feature>
<dbReference type="AlphaFoldDB" id="A0A1F7JAJ7"/>
<feature type="transmembrane region" description="Helical" evidence="8">
    <location>
        <begin position="97"/>
        <end position="117"/>
    </location>
</feature>
<evidence type="ECO:0000313" key="10">
    <source>
        <dbReference type="EMBL" id="OGK52615.1"/>
    </source>
</evidence>
<feature type="transmembrane region" description="Helical" evidence="8">
    <location>
        <begin position="304"/>
        <end position="323"/>
    </location>
</feature>
<accession>A0A1F7JAJ7</accession>
<dbReference type="PANTHER" id="PTHR33908:SF11">
    <property type="entry name" value="MEMBRANE PROTEIN"/>
    <property type="match status" value="1"/>
</dbReference>
<dbReference type="PANTHER" id="PTHR33908">
    <property type="entry name" value="MANNOSYLTRANSFERASE YKCB-RELATED"/>
    <property type="match status" value="1"/>
</dbReference>
<evidence type="ECO:0000256" key="2">
    <source>
        <dbReference type="ARBA" id="ARBA00022475"/>
    </source>
</evidence>
<evidence type="ECO:0000256" key="1">
    <source>
        <dbReference type="ARBA" id="ARBA00004651"/>
    </source>
</evidence>
<feature type="transmembrane region" description="Helical" evidence="8">
    <location>
        <begin position="358"/>
        <end position="375"/>
    </location>
</feature>
<keyword evidence="6 8" id="KW-1133">Transmembrane helix</keyword>
<evidence type="ECO:0000256" key="3">
    <source>
        <dbReference type="ARBA" id="ARBA00022676"/>
    </source>
</evidence>
<evidence type="ECO:0000256" key="4">
    <source>
        <dbReference type="ARBA" id="ARBA00022679"/>
    </source>
</evidence>
<feature type="transmembrane region" description="Helical" evidence="8">
    <location>
        <begin position="122"/>
        <end position="139"/>
    </location>
</feature>